<evidence type="ECO:0000259" key="2">
    <source>
        <dbReference type="Pfam" id="PF02931"/>
    </source>
</evidence>
<dbReference type="AlphaFoldDB" id="A0A1I8H5Y5"/>
<accession>A0A1I8H5Y5</accession>
<feature type="domain" description="Neurotransmitter-gated ion-channel ligand-binding" evidence="2">
    <location>
        <begin position="37"/>
        <end position="121"/>
    </location>
</feature>
<reference evidence="4" key="1">
    <citation type="submission" date="2016-11" db="UniProtKB">
        <authorList>
            <consortium name="WormBaseParasite"/>
        </authorList>
    </citation>
    <scope>IDENTIFICATION</scope>
</reference>
<evidence type="ECO:0000256" key="1">
    <source>
        <dbReference type="SAM" id="SignalP"/>
    </source>
</evidence>
<dbReference type="WBParaSite" id="maker-uti_cns_0004502-snap-gene-0.12-mRNA-1">
    <property type="protein sequence ID" value="maker-uti_cns_0004502-snap-gene-0.12-mRNA-1"/>
    <property type="gene ID" value="maker-uti_cns_0004502-snap-gene-0.12"/>
</dbReference>
<keyword evidence="3" id="KW-1185">Reference proteome</keyword>
<dbReference type="SUPFAM" id="SSF63712">
    <property type="entry name" value="Nicotinic receptor ligand binding domain-like"/>
    <property type="match status" value="1"/>
</dbReference>
<keyword evidence="1" id="KW-0732">Signal</keyword>
<dbReference type="Gene3D" id="2.70.170.10">
    <property type="entry name" value="Neurotransmitter-gated ion-channel ligand-binding domain"/>
    <property type="match status" value="1"/>
</dbReference>
<name>A0A1I8H5Y5_9PLAT</name>
<feature type="chain" id="PRO_5009319973" evidence="1">
    <location>
        <begin position="21"/>
        <end position="125"/>
    </location>
</feature>
<proteinExistence type="predicted"/>
<feature type="signal peptide" evidence="1">
    <location>
        <begin position="1"/>
        <end position="20"/>
    </location>
</feature>
<evidence type="ECO:0000313" key="3">
    <source>
        <dbReference type="Proteomes" id="UP000095280"/>
    </source>
</evidence>
<dbReference type="GO" id="GO:0005230">
    <property type="term" value="F:extracellular ligand-gated monoatomic ion channel activity"/>
    <property type="evidence" value="ECO:0007669"/>
    <property type="project" value="InterPro"/>
</dbReference>
<sequence>MFFLSSLIVFFAALLAASTAEVANDVSQDAAVMAALKLGTEYNRAVRPPPDNGTANTVNLFIFLYSLAKVNSASQEVTLQFLLGKHWFDSRLVWNSTPNRTLDTTIPLWVPPQMVWTPAITVDTV</sequence>
<dbReference type="GO" id="GO:0016020">
    <property type="term" value="C:membrane"/>
    <property type="evidence" value="ECO:0007669"/>
    <property type="project" value="InterPro"/>
</dbReference>
<protein>
    <submittedName>
        <fullName evidence="4">Neur_chan_LBD domain-containing protein</fullName>
    </submittedName>
</protein>
<dbReference type="Pfam" id="PF02931">
    <property type="entry name" value="Neur_chan_LBD"/>
    <property type="match status" value="1"/>
</dbReference>
<evidence type="ECO:0000313" key="4">
    <source>
        <dbReference type="WBParaSite" id="maker-uti_cns_0004502-snap-gene-0.12-mRNA-1"/>
    </source>
</evidence>
<organism evidence="3 4">
    <name type="scientific">Macrostomum lignano</name>
    <dbReference type="NCBI Taxonomy" id="282301"/>
    <lineage>
        <taxon>Eukaryota</taxon>
        <taxon>Metazoa</taxon>
        <taxon>Spiralia</taxon>
        <taxon>Lophotrochozoa</taxon>
        <taxon>Platyhelminthes</taxon>
        <taxon>Rhabditophora</taxon>
        <taxon>Macrostomorpha</taxon>
        <taxon>Macrostomida</taxon>
        <taxon>Macrostomidae</taxon>
        <taxon>Macrostomum</taxon>
    </lineage>
</organism>
<dbReference type="Proteomes" id="UP000095280">
    <property type="component" value="Unplaced"/>
</dbReference>
<dbReference type="InterPro" id="IPR036734">
    <property type="entry name" value="Neur_chan_lig-bd_sf"/>
</dbReference>
<dbReference type="InterPro" id="IPR006202">
    <property type="entry name" value="Neur_chan_lig-bd"/>
</dbReference>